<dbReference type="GO" id="GO:0003697">
    <property type="term" value="F:single-stranded DNA binding"/>
    <property type="evidence" value="ECO:0007669"/>
    <property type="project" value="InterPro"/>
</dbReference>
<dbReference type="Gene3D" id="3.90.1680.20">
    <property type="match status" value="2"/>
</dbReference>
<evidence type="ECO:0000256" key="8">
    <source>
        <dbReference type="RuleBase" id="RU364100"/>
    </source>
</evidence>
<keyword evidence="5" id="KW-0190">Covalent protein-DNA linkage</keyword>
<name>A0A0A7PL53_9SPHN</name>
<organism evidence="9 10">
    <name type="scientific">Sphingopyxis fribergensis</name>
    <dbReference type="NCBI Taxonomy" id="1515612"/>
    <lineage>
        <taxon>Bacteria</taxon>
        <taxon>Pseudomonadati</taxon>
        <taxon>Pseudomonadota</taxon>
        <taxon>Alphaproteobacteria</taxon>
        <taxon>Sphingomonadales</taxon>
        <taxon>Sphingomonadaceae</taxon>
        <taxon>Sphingopyxis</taxon>
    </lineage>
</organism>
<dbReference type="PANTHER" id="PTHR13604">
    <property type="entry name" value="DC12-RELATED"/>
    <property type="match status" value="1"/>
</dbReference>
<evidence type="ECO:0000256" key="1">
    <source>
        <dbReference type="ARBA" id="ARBA00008136"/>
    </source>
</evidence>
<evidence type="ECO:0000256" key="6">
    <source>
        <dbReference type="ARBA" id="ARBA00023125"/>
    </source>
</evidence>
<dbReference type="KEGG" id="sphk:SKP52_19875"/>
<evidence type="ECO:0000256" key="3">
    <source>
        <dbReference type="ARBA" id="ARBA00022763"/>
    </source>
</evidence>
<dbReference type="Pfam" id="PF02586">
    <property type="entry name" value="SRAP"/>
    <property type="match status" value="1"/>
</dbReference>
<reference evidence="9 10" key="1">
    <citation type="journal article" date="2015" name="Int. J. Syst. Evol. Microbiol.">
        <title>Description of Sphingopyxis fribergensis sp. nov. - a soil bacterium with the ability to degrade styrene and phenylacetic acid.</title>
        <authorList>
            <person name="Oelschlagel M."/>
            <person name="Ruckert C."/>
            <person name="Kalinowski J."/>
            <person name="Schmidt G."/>
            <person name="Schlomann M."/>
            <person name="Tischler D."/>
        </authorList>
    </citation>
    <scope>NUCLEOTIDE SEQUENCE [LARGE SCALE GENOMIC DNA]</scope>
    <source>
        <strain evidence="9 10">Kp5.2</strain>
    </source>
</reference>
<accession>A0A0A7PL53</accession>
<evidence type="ECO:0000256" key="4">
    <source>
        <dbReference type="ARBA" id="ARBA00022801"/>
    </source>
</evidence>
<keyword evidence="3" id="KW-0227">DNA damage</keyword>
<keyword evidence="6" id="KW-0238">DNA-binding</keyword>
<dbReference type="GO" id="GO:0106300">
    <property type="term" value="P:protein-DNA covalent cross-linking repair"/>
    <property type="evidence" value="ECO:0007669"/>
    <property type="project" value="InterPro"/>
</dbReference>
<dbReference type="EMBL" id="CP009122">
    <property type="protein sequence ID" value="AJA10841.1"/>
    <property type="molecule type" value="Genomic_DNA"/>
</dbReference>
<dbReference type="SUPFAM" id="SSF143081">
    <property type="entry name" value="BB1717-like"/>
    <property type="match status" value="1"/>
</dbReference>
<dbReference type="Proteomes" id="UP000030907">
    <property type="component" value="Chromosome"/>
</dbReference>
<evidence type="ECO:0000313" key="10">
    <source>
        <dbReference type="Proteomes" id="UP000030907"/>
    </source>
</evidence>
<protein>
    <recommendedName>
        <fullName evidence="8">Abasic site processing protein</fullName>
        <ecNumber evidence="8">3.4.-.-</ecNumber>
    </recommendedName>
</protein>
<dbReference type="GO" id="GO:0016829">
    <property type="term" value="F:lyase activity"/>
    <property type="evidence" value="ECO:0007669"/>
    <property type="project" value="UniProtKB-KW"/>
</dbReference>
<dbReference type="GO" id="GO:0006508">
    <property type="term" value="P:proteolysis"/>
    <property type="evidence" value="ECO:0007669"/>
    <property type="project" value="UniProtKB-KW"/>
</dbReference>
<dbReference type="InterPro" id="IPR003738">
    <property type="entry name" value="SRAP"/>
</dbReference>
<comment type="similarity">
    <text evidence="1 8">Belongs to the SOS response-associated peptidase family.</text>
</comment>
<dbReference type="EC" id="3.4.-.-" evidence="8"/>
<gene>
    <name evidence="9" type="ORF">SKP52_19875</name>
</gene>
<dbReference type="PANTHER" id="PTHR13604:SF0">
    <property type="entry name" value="ABASIC SITE PROCESSING PROTEIN HMCES"/>
    <property type="match status" value="1"/>
</dbReference>
<dbReference type="STRING" id="1515612.SKP52_19875"/>
<dbReference type="GO" id="GO:0008233">
    <property type="term" value="F:peptidase activity"/>
    <property type="evidence" value="ECO:0007669"/>
    <property type="project" value="UniProtKB-KW"/>
</dbReference>
<proteinExistence type="inferred from homology"/>
<evidence type="ECO:0000256" key="2">
    <source>
        <dbReference type="ARBA" id="ARBA00022670"/>
    </source>
</evidence>
<keyword evidence="7" id="KW-0456">Lyase</keyword>
<keyword evidence="2 8" id="KW-0645">Protease</keyword>
<dbReference type="HOGENOM" id="CLU_035990_5_0_5"/>
<dbReference type="InterPro" id="IPR036590">
    <property type="entry name" value="SRAP-like"/>
</dbReference>
<evidence type="ECO:0000313" key="9">
    <source>
        <dbReference type="EMBL" id="AJA10841.1"/>
    </source>
</evidence>
<sequence length="225" mass="25070">MMPEMCNLYSLVKGQAAIRELAEVMADHTGNLPEMAGIYPDYPAPIVRNQEGGREMAMARWGMPSPAFALEGKSVDKGVTNIRNTKSPHWRRWLGPQSRCLVPFTSFSEPDQSPGGDRKPVWFALNEDRPLAFFAGIWTHWTCVRKKAEGEISCDLFGFLTTEANAEVGRYHPKAMPVILTEKDEWDSWLNAPWDEVAALQRPLPDHALTITGKGDKSDGGGELL</sequence>
<dbReference type="RefSeq" id="WP_228383707.1">
    <property type="nucleotide sequence ID" value="NZ_CP009122.1"/>
</dbReference>
<evidence type="ECO:0000256" key="7">
    <source>
        <dbReference type="ARBA" id="ARBA00023239"/>
    </source>
</evidence>
<keyword evidence="10" id="KW-1185">Reference proteome</keyword>
<evidence type="ECO:0000256" key="5">
    <source>
        <dbReference type="ARBA" id="ARBA00023124"/>
    </source>
</evidence>
<keyword evidence="4 8" id="KW-0378">Hydrolase</keyword>
<dbReference type="AlphaFoldDB" id="A0A0A7PL53"/>